<proteinExistence type="predicted"/>
<feature type="compositionally biased region" description="Basic and acidic residues" evidence="1">
    <location>
        <begin position="717"/>
        <end position="729"/>
    </location>
</feature>
<name>A0A5N5D1V4_9PEZI</name>
<feature type="transmembrane region" description="Helical" evidence="2">
    <location>
        <begin position="561"/>
        <end position="583"/>
    </location>
</feature>
<feature type="transmembrane region" description="Helical" evidence="2">
    <location>
        <begin position="92"/>
        <end position="111"/>
    </location>
</feature>
<keyword evidence="2" id="KW-0812">Transmembrane</keyword>
<feature type="transmembrane region" description="Helical" evidence="2">
    <location>
        <begin position="48"/>
        <end position="72"/>
    </location>
</feature>
<sequence length="729" mass="81448">MASSLSSLTSSQQDTPEYYGVYTGMWTNWSRGRVLGSTITLSQRDGTLLIAFTAFFITLVSTSFWRIACFAFHTRFSTASARDGLHHQRQALLRNSANGASGLASLLLVLWSWRGGKNEAKHAYSRLLPLIIFTTVTLVLFAIASGFSSTISSGMGSEVLVSSDRCGITTSGNNDTFFNIANSYVAQGASTAFIYAQQCYSNTSNPGKCGTHVKPRLPVTVEYNVSCPFSDEMCYTQDGNIRFDSGLLDSLDDFGVNTRPNLRFQYRQMMECAPLNTTKFQVTHNYSDGGTRELYRQFWLGHRNTSSEVVYEHRELLDSQINRTAQSYELNANKAYSMNNSYDIPWTDFYPIDELRAPYADVSLFFLAANGIQFRNATDDPWFSAHRTGADPGEYSSGFVLDQVFLQDDPASVVGCVHREQLCNPNMPDGSDKCTPLSSGVDNAIVYPSIARDEAEVKALNWFRIITTMGWSDVYTLINVLGMSALNARQKVRWGLQGALPDNQWQIEVESWFNMAMAGLQMSYHEVATGPSNPDVPKLSDDLGGMFCHNQKMRSTAYTNISTLGLALIFGLGGFIIVLSYTIEPITACIQTRRRSDHYSRLEWVANDVLQLQRLAHEELGLGGVWRNCAGAVPTTERPDDQLGVLDVSDPEHPRLRVLAEVFEEEKRGAEEEEEERRRQQEDERKKNGGVRANDEREVSEISVSPTLTDGGDWSSQDERPREQRRGSS</sequence>
<dbReference type="EMBL" id="VCHE01000099">
    <property type="protein sequence ID" value="KAB2571537.1"/>
    <property type="molecule type" value="Genomic_DNA"/>
</dbReference>
<feature type="compositionally biased region" description="Basic and acidic residues" evidence="1">
    <location>
        <begin position="667"/>
        <end position="700"/>
    </location>
</feature>
<feature type="region of interest" description="Disordered" evidence="1">
    <location>
        <begin position="667"/>
        <end position="729"/>
    </location>
</feature>
<accession>A0A5N5D1V4</accession>
<gene>
    <name evidence="3" type="ORF">DBV05_g9828</name>
</gene>
<reference evidence="3 4" key="1">
    <citation type="journal article" date="2019" name="Sci. Rep.">
        <title>A multi-omics analysis of the grapevine pathogen Lasiodiplodia theobromae reveals that temperature affects the expression of virulence- and pathogenicity-related genes.</title>
        <authorList>
            <person name="Felix C."/>
            <person name="Meneses R."/>
            <person name="Goncalves M.F.M."/>
            <person name="Tilleman L."/>
            <person name="Duarte A.S."/>
            <person name="Jorrin-Novo J.V."/>
            <person name="Van de Peer Y."/>
            <person name="Deforce D."/>
            <person name="Van Nieuwerburgh F."/>
            <person name="Esteves A.C."/>
            <person name="Alves A."/>
        </authorList>
    </citation>
    <scope>NUCLEOTIDE SEQUENCE [LARGE SCALE GENOMIC DNA]</scope>
    <source>
        <strain evidence="3 4">LA-SOL3</strain>
    </source>
</reference>
<comment type="caution">
    <text evidence="3">The sequence shown here is derived from an EMBL/GenBank/DDBJ whole genome shotgun (WGS) entry which is preliminary data.</text>
</comment>
<keyword evidence="2" id="KW-0472">Membrane</keyword>
<evidence type="ECO:0000256" key="1">
    <source>
        <dbReference type="SAM" id="MobiDB-lite"/>
    </source>
</evidence>
<evidence type="ECO:0000313" key="3">
    <source>
        <dbReference type="EMBL" id="KAB2571537.1"/>
    </source>
</evidence>
<dbReference type="OrthoDB" id="3540210at2759"/>
<evidence type="ECO:0000256" key="2">
    <source>
        <dbReference type="SAM" id="Phobius"/>
    </source>
</evidence>
<dbReference type="AlphaFoldDB" id="A0A5N5D1V4"/>
<keyword evidence="4" id="KW-1185">Reference proteome</keyword>
<feature type="transmembrane region" description="Helical" evidence="2">
    <location>
        <begin position="123"/>
        <end position="147"/>
    </location>
</feature>
<dbReference type="Proteomes" id="UP000325902">
    <property type="component" value="Unassembled WGS sequence"/>
</dbReference>
<organism evidence="3 4">
    <name type="scientific">Lasiodiplodia theobromae</name>
    <dbReference type="NCBI Taxonomy" id="45133"/>
    <lineage>
        <taxon>Eukaryota</taxon>
        <taxon>Fungi</taxon>
        <taxon>Dikarya</taxon>
        <taxon>Ascomycota</taxon>
        <taxon>Pezizomycotina</taxon>
        <taxon>Dothideomycetes</taxon>
        <taxon>Dothideomycetes incertae sedis</taxon>
        <taxon>Botryosphaeriales</taxon>
        <taxon>Botryosphaeriaceae</taxon>
        <taxon>Lasiodiplodia</taxon>
    </lineage>
</organism>
<protein>
    <submittedName>
        <fullName evidence="3">Uncharacterized protein</fullName>
    </submittedName>
</protein>
<evidence type="ECO:0000313" key="4">
    <source>
        <dbReference type="Proteomes" id="UP000325902"/>
    </source>
</evidence>
<keyword evidence="2" id="KW-1133">Transmembrane helix</keyword>